<sequence>MRHFRLMKKFYSFCVPIFLLASIFAGCKKNTVNKPTTGSSAGKGAEGKTNPVVPITSEAKLSNFKINGVSCAFDSLTNSYYYPLSSGTSLTNYTVSFDTTQAVAITINNARITNGASVNYELKTNQQVDVYALNSLNVTTKYGLIITGMPMVNLKTNAAIGDNEISASFDLVDPDYQLQKSKLDISSNIMIALRGATSRYYPKSSYAVHVVDNGGNDKDVSLLGLRNDNSWILDAMYIDQSRMRNRVCTDLWNTFNNVPYIAKEPTALNGTHGYMTEVFLNNKYQGIYCLTEKVDRKQLQINKQYGNMYKADFWTNQSDFTSVIPYDNTIDTWGGWELEYPDIGDVPAPNWGYLYNEVNYIATSSDADFSANIQSKVDINNMVDYFIFINVLGAPDNENKNTYFSFYDYRDAGAFFYSPWDLDGTFGRNANGGYYSNQLTYGFNNNLLSRLLQLNVANFKGLLKTRWAALKQNQLSKTTVNARIENYRNIMVTTNAFAREQLIWTNISQDLNTEAVYMDTWYSAQYDLFDNYINDL</sequence>
<proteinExistence type="predicted"/>
<name>A0A556MT07_9SPHI</name>
<gene>
    <name evidence="2" type="ORF">FO440_02320</name>
</gene>
<evidence type="ECO:0000256" key="1">
    <source>
        <dbReference type="SAM" id="SignalP"/>
    </source>
</evidence>
<evidence type="ECO:0008006" key="4">
    <source>
        <dbReference type="Google" id="ProtNLM"/>
    </source>
</evidence>
<feature type="chain" id="PRO_5022003110" description="Spore coat protein CotH" evidence="1">
    <location>
        <begin position="22"/>
        <end position="536"/>
    </location>
</feature>
<dbReference type="EMBL" id="VLPK01000001">
    <property type="protein sequence ID" value="TSJ43046.1"/>
    <property type="molecule type" value="Genomic_DNA"/>
</dbReference>
<evidence type="ECO:0000313" key="3">
    <source>
        <dbReference type="Proteomes" id="UP000318733"/>
    </source>
</evidence>
<dbReference type="PROSITE" id="PS51257">
    <property type="entry name" value="PROKAR_LIPOPROTEIN"/>
    <property type="match status" value="1"/>
</dbReference>
<dbReference type="Proteomes" id="UP000318733">
    <property type="component" value="Unassembled WGS sequence"/>
</dbReference>
<feature type="signal peptide" evidence="1">
    <location>
        <begin position="1"/>
        <end position="21"/>
    </location>
</feature>
<organism evidence="2 3">
    <name type="scientific">Mucilaginibacter corticis</name>
    <dbReference type="NCBI Taxonomy" id="2597670"/>
    <lineage>
        <taxon>Bacteria</taxon>
        <taxon>Pseudomonadati</taxon>
        <taxon>Bacteroidota</taxon>
        <taxon>Sphingobacteriia</taxon>
        <taxon>Sphingobacteriales</taxon>
        <taxon>Sphingobacteriaceae</taxon>
        <taxon>Mucilaginibacter</taxon>
    </lineage>
</organism>
<comment type="caution">
    <text evidence="2">The sequence shown here is derived from an EMBL/GenBank/DDBJ whole genome shotgun (WGS) entry which is preliminary data.</text>
</comment>
<protein>
    <recommendedName>
        <fullName evidence="4">Spore coat protein CotH</fullName>
    </recommendedName>
</protein>
<dbReference type="InterPro" id="IPR014867">
    <property type="entry name" value="Spore_coat_CotH_CotH2/3/7"/>
</dbReference>
<keyword evidence="3" id="KW-1185">Reference proteome</keyword>
<dbReference type="OrthoDB" id="9803752at2"/>
<keyword evidence="1" id="KW-0732">Signal</keyword>
<evidence type="ECO:0000313" key="2">
    <source>
        <dbReference type="EMBL" id="TSJ43046.1"/>
    </source>
</evidence>
<reference evidence="2 3" key="1">
    <citation type="submission" date="2019-07" db="EMBL/GenBank/DDBJ databases">
        <authorList>
            <person name="Huq M.A."/>
        </authorList>
    </citation>
    <scope>NUCLEOTIDE SEQUENCE [LARGE SCALE GENOMIC DNA]</scope>
    <source>
        <strain evidence="2 3">MAH-19</strain>
    </source>
</reference>
<dbReference type="Pfam" id="PF08757">
    <property type="entry name" value="CotH"/>
    <property type="match status" value="1"/>
</dbReference>
<dbReference type="AlphaFoldDB" id="A0A556MT07"/>
<accession>A0A556MT07</accession>